<dbReference type="SUPFAM" id="SSF55874">
    <property type="entry name" value="ATPase domain of HSP90 chaperone/DNA topoisomerase II/histidine kinase"/>
    <property type="match status" value="1"/>
</dbReference>
<feature type="region of interest" description="Disordered" evidence="8">
    <location>
        <begin position="558"/>
        <end position="598"/>
    </location>
</feature>
<dbReference type="InterPro" id="IPR041006">
    <property type="entry name" value="Morc_S5"/>
</dbReference>
<dbReference type="Pfam" id="PF17942">
    <property type="entry name" value="Morc6_S5"/>
    <property type="match status" value="1"/>
</dbReference>
<dbReference type="GO" id="GO:0016605">
    <property type="term" value="C:PML body"/>
    <property type="evidence" value="ECO:0007669"/>
    <property type="project" value="TreeGrafter"/>
</dbReference>
<evidence type="ECO:0000256" key="5">
    <source>
        <dbReference type="ARBA" id="ARBA00023054"/>
    </source>
</evidence>
<dbReference type="Ensembl" id="ENSEEET00000006150.2">
    <property type="protein sequence ID" value="ENSEEEP00000006066.2"/>
    <property type="gene ID" value="ENSEEEG00000003233.2"/>
</dbReference>
<dbReference type="InterPro" id="IPR045261">
    <property type="entry name" value="MORC_ATPase"/>
</dbReference>
<dbReference type="PANTHER" id="PTHR23336">
    <property type="entry name" value="ZINC FINGER CW-TYPE COILED-COIL DOMAIN PROTEIN 3"/>
    <property type="match status" value="1"/>
</dbReference>
<sequence length="1018" mass="114764">VAVLQELGLSPNYLHSNSTSHTWSFSAIAELIDNAYDPDVTAKQFWIDKTMIKGQDCLTFTDNGAGMDYDKMYKMLSFGFNDKQTVNGHVPVGIYGNGFKSGSMRLGKDAIVFSKNEDSMCVGLLSQTYLEQIKAEHIIVPITMFHAASLQDILRYSLFQTVDQLLCELKAINSPSSTNSTGTRIIIWNLRKSSSEQLEFDFSSDRYDIRIPADVYESSKKQYKKPEHVMQSGPETDYSLRAYCSVLYLKPRMHIIIRGQKVKTELISKSLAYIFKDKYRPKIPNIPIPITFGYNTKSKEQYGIMMYHKNRLIKAYERVACQLKANNIGVGVIGVIECNFLKPTHNKQDFDYTEEYRKTMYNLNIKLEDYWKEVHHRFQKKSGVLIEDTPKRPDQNWVQCDECLKWRKLPDGIDTKKLPEKWFCHLNLDPQFRCVLGTAAKIHSRHILFSCTYISLFVSFYTDQTTSPRSPAKATPNSTRNSSHLRLAGQVPFCQCVSVFVFVTSITSIEKLLWVFSNCTDSRFSDSMPVISSVTSLSTTPSRVKRSLDLSAKTSVEKRPRLFSGTTPGSPSPSTASQEACASPSVFMSDDSDADNDDDIFVIESNSTPKPSLSNFDFSIVKSERCNDDIDMDTSVATENTVAATLPPPGGQACSTTQTEPMQVMKQEVEHSEGKEEVERGTCQSETEQGLLPLERSTNQEQEIKSVTSLGKENGDVNESHSTSEVTDQTLDSCTVKLELQEDEPRCHQMSQLLEATTRERDEYQAQVHLLTSRVEELESSLQEQTEKAGKKQESEQEYKALYLQAQGEMEQFRHELEKLKREKAQAGVVNKGEGQEGGAGEGAQSDGGTAVPDVDDELACQVDFLMRELDQRTKQKEELENRDENSFLLTCCEGLQKDLEEMNRDRERVRLSVEDGGSQTDFPHHNQADNRMAPAGPSNPGRASQGDPQGGPETESRQGDTTQTCKLRELRKNVAHLLVNYVPALDLQQVNFDCDVIDEILAQVLDKYSSTTFEYTL</sequence>
<evidence type="ECO:0000256" key="1">
    <source>
        <dbReference type="ARBA" id="ARBA00004123"/>
    </source>
</evidence>
<dbReference type="Pfam" id="PF07496">
    <property type="entry name" value="zf-CW"/>
    <property type="match status" value="1"/>
</dbReference>
<dbReference type="PROSITE" id="PS51050">
    <property type="entry name" value="ZF_CW"/>
    <property type="match status" value="1"/>
</dbReference>
<reference evidence="10" key="3">
    <citation type="submission" date="2020-05" db="EMBL/GenBank/DDBJ databases">
        <title>Electrophorus electricus (electric eel) genome, fEleEle1, primary haplotype.</title>
        <authorList>
            <person name="Myers G."/>
            <person name="Meyer A."/>
            <person name="Fedrigo O."/>
            <person name="Formenti G."/>
            <person name="Rhie A."/>
            <person name="Tracey A."/>
            <person name="Sims Y."/>
            <person name="Jarvis E.D."/>
        </authorList>
    </citation>
    <scope>NUCLEOTIDE SEQUENCE [LARGE SCALE GENOMIC DNA]</scope>
</reference>
<dbReference type="InterPro" id="IPR036890">
    <property type="entry name" value="HATPase_C_sf"/>
</dbReference>
<evidence type="ECO:0000259" key="9">
    <source>
        <dbReference type="PROSITE" id="PS51050"/>
    </source>
</evidence>
<keyword evidence="5 7" id="KW-0175">Coiled coil</keyword>
<evidence type="ECO:0000256" key="4">
    <source>
        <dbReference type="ARBA" id="ARBA00022833"/>
    </source>
</evidence>
<reference evidence="11" key="2">
    <citation type="journal article" date="2017" name="Sci. Adv.">
        <title>A tail of two voltages: Proteomic comparison of the three electric organs of the electric eel.</title>
        <authorList>
            <person name="Traeger L.L."/>
            <person name="Sabat G."/>
            <person name="Barrett-Wilt G.A."/>
            <person name="Wells G.B."/>
            <person name="Sussman M.R."/>
        </authorList>
    </citation>
    <scope>NUCLEOTIDE SEQUENCE [LARGE SCALE GENOMIC DNA]</scope>
</reference>
<feature type="region of interest" description="Disordered" evidence="8">
    <location>
        <begin position="825"/>
        <end position="857"/>
    </location>
</feature>
<evidence type="ECO:0000256" key="2">
    <source>
        <dbReference type="ARBA" id="ARBA00022723"/>
    </source>
</evidence>
<keyword evidence="6" id="KW-0539">Nucleus</keyword>
<feature type="compositionally biased region" description="Basic and acidic residues" evidence="8">
    <location>
        <begin position="668"/>
        <end position="680"/>
    </location>
</feature>
<keyword evidence="2" id="KW-0479">Metal-binding</keyword>
<dbReference type="Gene3D" id="3.30.40.100">
    <property type="match status" value="1"/>
</dbReference>
<evidence type="ECO:0000313" key="10">
    <source>
        <dbReference type="Ensembl" id="ENSEEEP00000006066.2"/>
    </source>
</evidence>
<gene>
    <name evidence="10" type="primary">LOC113569195</name>
</gene>
<dbReference type="Pfam" id="PF13589">
    <property type="entry name" value="HATPase_c_3"/>
    <property type="match status" value="1"/>
</dbReference>
<feature type="region of interest" description="Disordered" evidence="8">
    <location>
        <begin position="668"/>
        <end position="728"/>
    </location>
</feature>
<dbReference type="Proteomes" id="UP000314983">
    <property type="component" value="Chromosome 25"/>
</dbReference>
<keyword evidence="3" id="KW-0863">Zinc-finger</keyword>
<proteinExistence type="predicted"/>
<feature type="region of interest" description="Disordered" evidence="8">
    <location>
        <begin position="778"/>
        <end position="797"/>
    </location>
</feature>
<organism evidence="10 11">
    <name type="scientific">Electrophorus electricus</name>
    <name type="common">Electric eel</name>
    <name type="synonym">Gymnotus electricus</name>
    <dbReference type="NCBI Taxonomy" id="8005"/>
    <lineage>
        <taxon>Eukaryota</taxon>
        <taxon>Metazoa</taxon>
        <taxon>Chordata</taxon>
        <taxon>Craniata</taxon>
        <taxon>Vertebrata</taxon>
        <taxon>Euteleostomi</taxon>
        <taxon>Actinopterygii</taxon>
        <taxon>Neopterygii</taxon>
        <taxon>Teleostei</taxon>
        <taxon>Ostariophysi</taxon>
        <taxon>Gymnotiformes</taxon>
        <taxon>Gymnotoidei</taxon>
        <taxon>Gymnotidae</taxon>
        <taxon>Electrophorus</taxon>
    </lineage>
</organism>
<accession>A0A4W4E534</accession>
<feature type="coiled-coil region" evidence="7">
    <location>
        <begin position="863"/>
        <end position="913"/>
    </location>
</feature>
<feature type="domain" description="CW-type" evidence="9">
    <location>
        <begin position="391"/>
        <end position="442"/>
    </location>
</feature>
<dbReference type="GO" id="GO:0016887">
    <property type="term" value="F:ATP hydrolysis activity"/>
    <property type="evidence" value="ECO:0007669"/>
    <property type="project" value="InterPro"/>
</dbReference>
<dbReference type="GO" id="GO:0008270">
    <property type="term" value="F:zinc ion binding"/>
    <property type="evidence" value="ECO:0007669"/>
    <property type="project" value="UniProtKB-KW"/>
</dbReference>
<dbReference type="CDD" id="cd16931">
    <property type="entry name" value="HATPase_MORC-like"/>
    <property type="match status" value="1"/>
</dbReference>
<feature type="compositionally biased region" description="Polar residues" evidence="8">
    <location>
        <begin position="696"/>
        <end position="711"/>
    </location>
</feature>
<dbReference type="OMA" id="RAINATC"/>
<dbReference type="AlphaFoldDB" id="A0A4W4E534"/>
<keyword evidence="4" id="KW-0862">Zinc</keyword>
<name>A0A4W4E534_ELEEL</name>
<dbReference type="GeneTree" id="ENSGT00940000166160"/>
<evidence type="ECO:0000313" key="11">
    <source>
        <dbReference type="Proteomes" id="UP000314983"/>
    </source>
</evidence>
<dbReference type="InterPro" id="IPR011124">
    <property type="entry name" value="Znf_CW"/>
</dbReference>
<dbReference type="PANTHER" id="PTHR23336:SF17">
    <property type="entry name" value="MORC FAMILY CW-TYPE ZINC FINGER PROTEIN 3"/>
    <property type="match status" value="1"/>
</dbReference>
<feature type="region of interest" description="Disordered" evidence="8">
    <location>
        <begin position="915"/>
        <end position="964"/>
    </location>
</feature>
<reference evidence="10" key="4">
    <citation type="submission" date="2025-08" db="UniProtKB">
        <authorList>
            <consortium name="Ensembl"/>
        </authorList>
    </citation>
    <scope>IDENTIFICATION</scope>
</reference>
<reference evidence="11" key="1">
    <citation type="journal article" date="2014" name="Science">
        <title>Nonhuman genetics. Genomic basis for the convergent evolution of electric organs.</title>
        <authorList>
            <person name="Gallant J.R."/>
            <person name="Traeger L.L."/>
            <person name="Volkening J.D."/>
            <person name="Moffett H."/>
            <person name="Chen P.H."/>
            <person name="Novina C.D."/>
            <person name="Phillips G.N.Jr."/>
            <person name="Anand R."/>
            <person name="Wells G.B."/>
            <person name="Pinch M."/>
            <person name="Guth R."/>
            <person name="Unguez G.A."/>
            <person name="Albert J.S."/>
            <person name="Zakon H.H."/>
            <person name="Samanta M.P."/>
            <person name="Sussman M.R."/>
        </authorList>
    </citation>
    <scope>NUCLEOTIDE SEQUENCE [LARGE SCALE GENOMIC DNA]</scope>
</reference>
<evidence type="ECO:0000256" key="7">
    <source>
        <dbReference type="SAM" id="Coils"/>
    </source>
</evidence>
<keyword evidence="11" id="KW-1185">Reference proteome</keyword>
<evidence type="ECO:0000256" key="3">
    <source>
        <dbReference type="ARBA" id="ARBA00022771"/>
    </source>
</evidence>
<protein>
    <recommendedName>
        <fullName evidence="9">CW-type domain-containing protein</fullName>
    </recommendedName>
</protein>
<comment type="subcellular location">
    <subcellularLocation>
        <location evidence="1">Nucleus</location>
    </subcellularLocation>
</comment>
<evidence type="ECO:0000256" key="8">
    <source>
        <dbReference type="SAM" id="MobiDB-lite"/>
    </source>
</evidence>
<feature type="compositionally biased region" description="Basic and acidic residues" evidence="8">
    <location>
        <begin position="785"/>
        <end position="797"/>
    </location>
</feature>
<feature type="compositionally biased region" description="Low complexity" evidence="8">
    <location>
        <begin position="564"/>
        <end position="575"/>
    </location>
</feature>
<reference evidence="10" key="5">
    <citation type="submission" date="2025-09" db="UniProtKB">
        <authorList>
            <consortium name="Ensembl"/>
        </authorList>
    </citation>
    <scope>IDENTIFICATION</scope>
</reference>
<evidence type="ECO:0000256" key="6">
    <source>
        <dbReference type="ARBA" id="ARBA00023242"/>
    </source>
</evidence>
<dbReference type="Gene3D" id="3.30.565.10">
    <property type="entry name" value="Histidine kinase-like ATPase, C-terminal domain"/>
    <property type="match status" value="1"/>
</dbReference>